<dbReference type="EMBL" id="GL377306">
    <property type="protein sequence ID" value="EFI96850.1"/>
    <property type="molecule type" value="Genomic_DNA"/>
</dbReference>
<reference evidence="1 2" key="1">
    <citation type="journal article" date="2010" name="Nat. Biotechnol.">
        <title>Genome sequence of the model mushroom Schizophyllum commune.</title>
        <authorList>
            <person name="Ohm R.A."/>
            <person name="de Jong J.F."/>
            <person name="Lugones L.G."/>
            <person name="Aerts A."/>
            <person name="Kothe E."/>
            <person name="Stajich J.E."/>
            <person name="de Vries R.P."/>
            <person name="Record E."/>
            <person name="Levasseur A."/>
            <person name="Baker S.E."/>
            <person name="Bartholomew K.A."/>
            <person name="Coutinho P.M."/>
            <person name="Erdmann S."/>
            <person name="Fowler T.J."/>
            <person name="Gathman A.C."/>
            <person name="Lombard V."/>
            <person name="Henrissat B."/>
            <person name="Knabe N."/>
            <person name="Kuees U."/>
            <person name="Lilly W.W."/>
            <person name="Lindquist E."/>
            <person name="Lucas S."/>
            <person name="Magnuson J.K."/>
            <person name="Piumi F."/>
            <person name="Raudaskoski M."/>
            <person name="Salamov A."/>
            <person name="Schmutz J."/>
            <person name="Schwarze F.W.M.R."/>
            <person name="vanKuyk P.A."/>
            <person name="Horton J.S."/>
            <person name="Grigoriev I.V."/>
            <person name="Woesten H.A.B."/>
        </authorList>
    </citation>
    <scope>NUCLEOTIDE SEQUENCE [LARGE SCALE GENOMIC DNA]</scope>
    <source>
        <strain evidence="2">H4-8 / FGSC 9210</strain>
    </source>
</reference>
<organism evidence="2">
    <name type="scientific">Schizophyllum commune (strain H4-8 / FGSC 9210)</name>
    <name type="common">Split gill fungus</name>
    <dbReference type="NCBI Taxonomy" id="578458"/>
    <lineage>
        <taxon>Eukaryota</taxon>
        <taxon>Fungi</taxon>
        <taxon>Dikarya</taxon>
        <taxon>Basidiomycota</taxon>
        <taxon>Agaricomycotina</taxon>
        <taxon>Agaricomycetes</taxon>
        <taxon>Agaricomycetidae</taxon>
        <taxon>Agaricales</taxon>
        <taxon>Schizophyllaceae</taxon>
        <taxon>Schizophyllum</taxon>
    </lineage>
</organism>
<gene>
    <name evidence="1" type="ORF">SCHCODRAFT_56022</name>
</gene>
<dbReference type="VEuPathDB" id="FungiDB:SCHCODRAFT_02503600"/>
<dbReference type="AlphaFoldDB" id="D8Q4U6"/>
<dbReference type="OMA" id="CIASRND"/>
<evidence type="ECO:0000313" key="2">
    <source>
        <dbReference type="Proteomes" id="UP000007431"/>
    </source>
</evidence>
<dbReference type="Proteomes" id="UP000007431">
    <property type="component" value="Unassembled WGS sequence"/>
</dbReference>
<dbReference type="InParanoid" id="D8Q4U6"/>
<protein>
    <submittedName>
        <fullName evidence="1">Uncharacterized protein</fullName>
    </submittedName>
</protein>
<dbReference type="HOGENOM" id="CLU_036419_2_1_1"/>
<name>D8Q4U6_SCHCM</name>
<proteinExistence type="predicted"/>
<evidence type="ECO:0000313" key="1">
    <source>
        <dbReference type="EMBL" id="EFI96850.1"/>
    </source>
</evidence>
<keyword evidence="2" id="KW-1185">Reference proteome</keyword>
<sequence>MSCRPAPCDDPLLAGLSPADLVRLGLVDWAARHRVQDFIRRSFHLPSTLASFFTRAEVESLRYVMMDTGAVIVGDIVLHFLGRISTHEAVLELAVAYSATSRLGMFLNQLGFTSESSPSGDHSFASLFYEQEGFPEEWGEDGEALLCSFDFIRPSNASNSVRILVVRVCPVDYVLDLPCTAAMNFITHRSAYSLYPLDTFGRSRSLCLSERGQSMAADALIAKLADEGFAPLRWLYEQEAGDANVPFGRCYRFVGDEHTWVLPVWPDLCVFSRVLDRFLTLYRDCVDSDVDLAMWQSWCLRFHAYLPPTSRRTYSAVAGPVMKRRYVSGHPLDSSAPTLGCVFADSRLRGQFVRITQFMGSSLPW</sequence>
<accession>D8Q4U6</accession>